<dbReference type="SUPFAM" id="SSF103473">
    <property type="entry name" value="MFS general substrate transporter"/>
    <property type="match status" value="1"/>
</dbReference>
<evidence type="ECO:0000256" key="4">
    <source>
        <dbReference type="ARBA" id="ARBA00022989"/>
    </source>
</evidence>
<feature type="transmembrane region" description="Helical" evidence="6">
    <location>
        <begin position="276"/>
        <end position="298"/>
    </location>
</feature>
<feature type="transmembrane region" description="Helical" evidence="6">
    <location>
        <begin position="222"/>
        <end position="242"/>
    </location>
</feature>
<evidence type="ECO:0000256" key="6">
    <source>
        <dbReference type="SAM" id="Phobius"/>
    </source>
</evidence>
<dbReference type="InterPro" id="IPR011701">
    <property type="entry name" value="MFS"/>
</dbReference>
<reference evidence="7 8" key="1">
    <citation type="submission" date="2023-06" db="EMBL/GenBank/DDBJ databases">
        <authorList>
            <person name="Oyuntsetseg B."/>
            <person name="Kim S.B."/>
        </authorList>
    </citation>
    <scope>NUCLEOTIDE SEQUENCE [LARGE SCALE GENOMIC DNA]</scope>
    <source>
        <strain evidence="7 8">2-15</strain>
    </source>
</reference>
<keyword evidence="2" id="KW-1003">Cell membrane</keyword>
<feature type="transmembrane region" description="Helical" evidence="6">
    <location>
        <begin position="338"/>
        <end position="357"/>
    </location>
</feature>
<organism evidence="7 8">
    <name type="scientific">Amycolatopsis carbonis</name>
    <dbReference type="NCBI Taxonomy" id="715471"/>
    <lineage>
        <taxon>Bacteria</taxon>
        <taxon>Bacillati</taxon>
        <taxon>Actinomycetota</taxon>
        <taxon>Actinomycetes</taxon>
        <taxon>Pseudonocardiales</taxon>
        <taxon>Pseudonocardiaceae</taxon>
        <taxon>Amycolatopsis</taxon>
    </lineage>
</organism>
<dbReference type="KEGG" id="acab:QRX50_09010"/>
<keyword evidence="4 6" id="KW-1133">Transmembrane helix</keyword>
<keyword evidence="8" id="KW-1185">Reference proteome</keyword>
<evidence type="ECO:0000256" key="1">
    <source>
        <dbReference type="ARBA" id="ARBA00004651"/>
    </source>
</evidence>
<keyword evidence="5 6" id="KW-0472">Membrane</keyword>
<dbReference type="Gene3D" id="1.20.1250.20">
    <property type="entry name" value="MFS general substrate transporter like domains"/>
    <property type="match status" value="1"/>
</dbReference>
<feature type="transmembrane region" description="Helical" evidence="6">
    <location>
        <begin position="70"/>
        <end position="90"/>
    </location>
</feature>
<sequence>MILLVAEPGGGGMDAGLFAVCLNLPHLLGPLLARRLDRVGDGRPFIATCCVLYGVALAAAALSIGRAPLVVSLAFVVVAGVCGPVLTAGLSSQLSLMVPPSKAIQRRAQGLDALTYGVAGSAGPAIVASIATASTPLTAVLALSGTAAVAGALMMTLPAVPTQDGPEAETALGMRRVISHIVHASGLRRATVAMMVTSFVAGSMAILAVGRGIQLRGDPDSGALLAALYGAGSLLGSIFTSVVPLKGEADRTTICYSISIGTTFVLGGLAPNFATALVAFVIAGFLSGPFFVATLAARTAYSPDRGRAQVFVAMGALKITLSAAGAAVAGLIGFDTAGIFLALGGAFIVAVGAALILDRHRRPPTSGEGVSLGHYRR</sequence>
<accession>A0A9Y2ILN1</accession>
<feature type="transmembrane region" description="Helical" evidence="6">
    <location>
        <begin position="45"/>
        <end position="64"/>
    </location>
</feature>
<feature type="transmembrane region" description="Helical" evidence="6">
    <location>
        <begin position="137"/>
        <end position="157"/>
    </location>
</feature>
<evidence type="ECO:0000313" key="7">
    <source>
        <dbReference type="EMBL" id="WIX80883.1"/>
    </source>
</evidence>
<dbReference type="Proteomes" id="UP001236014">
    <property type="component" value="Chromosome"/>
</dbReference>
<protein>
    <submittedName>
        <fullName evidence="7">MFS transporter</fullName>
    </submittedName>
</protein>
<evidence type="ECO:0000256" key="3">
    <source>
        <dbReference type="ARBA" id="ARBA00022692"/>
    </source>
</evidence>
<dbReference type="RefSeq" id="WP_285971498.1">
    <property type="nucleotide sequence ID" value="NZ_CP127294.1"/>
</dbReference>
<dbReference type="InterPro" id="IPR036259">
    <property type="entry name" value="MFS_trans_sf"/>
</dbReference>
<dbReference type="PANTHER" id="PTHR23513">
    <property type="entry name" value="INTEGRAL MEMBRANE EFFLUX PROTEIN-RELATED"/>
    <property type="match status" value="1"/>
</dbReference>
<evidence type="ECO:0000256" key="5">
    <source>
        <dbReference type="ARBA" id="ARBA00023136"/>
    </source>
</evidence>
<dbReference type="AlphaFoldDB" id="A0A9Y2ILN1"/>
<feature type="transmembrane region" description="Helical" evidence="6">
    <location>
        <begin position="254"/>
        <end position="270"/>
    </location>
</feature>
<evidence type="ECO:0000313" key="8">
    <source>
        <dbReference type="Proteomes" id="UP001236014"/>
    </source>
</evidence>
<name>A0A9Y2ILN1_9PSEU</name>
<dbReference type="GO" id="GO:0022857">
    <property type="term" value="F:transmembrane transporter activity"/>
    <property type="evidence" value="ECO:0007669"/>
    <property type="project" value="InterPro"/>
</dbReference>
<feature type="transmembrane region" description="Helical" evidence="6">
    <location>
        <begin position="190"/>
        <end position="210"/>
    </location>
</feature>
<keyword evidence="3 6" id="KW-0812">Transmembrane</keyword>
<feature type="transmembrane region" description="Helical" evidence="6">
    <location>
        <begin position="15"/>
        <end position="33"/>
    </location>
</feature>
<feature type="transmembrane region" description="Helical" evidence="6">
    <location>
        <begin position="111"/>
        <end position="131"/>
    </location>
</feature>
<dbReference type="PANTHER" id="PTHR23513:SF11">
    <property type="entry name" value="STAPHYLOFERRIN A TRANSPORTER"/>
    <property type="match status" value="1"/>
</dbReference>
<proteinExistence type="predicted"/>
<feature type="transmembrane region" description="Helical" evidence="6">
    <location>
        <begin position="310"/>
        <end position="332"/>
    </location>
</feature>
<gene>
    <name evidence="7" type="ORF">QRX50_09010</name>
</gene>
<evidence type="ECO:0000256" key="2">
    <source>
        <dbReference type="ARBA" id="ARBA00022475"/>
    </source>
</evidence>
<comment type="subcellular location">
    <subcellularLocation>
        <location evidence="1">Cell membrane</location>
        <topology evidence="1">Multi-pass membrane protein</topology>
    </subcellularLocation>
</comment>
<dbReference type="EMBL" id="CP127294">
    <property type="protein sequence ID" value="WIX80883.1"/>
    <property type="molecule type" value="Genomic_DNA"/>
</dbReference>
<dbReference type="GO" id="GO:0005886">
    <property type="term" value="C:plasma membrane"/>
    <property type="evidence" value="ECO:0007669"/>
    <property type="project" value="UniProtKB-SubCell"/>
</dbReference>
<dbReference type="Pfam" id="PF07690">
    <property type="entry name" value="MFS_1"/>
    <property type="match status" value="1"/>
</dbReference>